<evidence type="ECO:0000313" key="2">
    <source>
        <dbReference type="Proteomes" id="UP000008850"/>
    </source>
</evidence>
<dbReference type="EMBL" id="CP003075">
    <property type="protein sequence ID" value="AEQ52863.1"/>
    <property type="molecule type" value="Genomic_DNA"/>
</dbReference>
<name>G4REB8_PELHB</name>
<protein>
    <submittedName>
        <fullName evidence="1">Uncharacterized protein</fullName>
    </submittedName>
</protein>
<reference evidence="1 2" key="1">
    <citation type="journal article" date="2012" name="J. Bacteriol.">
        <title>Complete genome sequence of Pelagibacterium halotolerans B2T.</title>
        <authorList>
            <person name="Huo Y.Y."/>
            <person name="Cheng H."/>
            <person name="Han X.F."/>
            <person name="Jiang X.W."/>
            <person name="Sun C."/>
            <person name="Zhang X.Q."/>
            <person name="Zhu X.F."/>
            <person name="Liu Y.F."/>
            <person name="Li P.F."/>
            <person name="Ni P.X."/>
            <person name="Wu M."/>
        </authorList>
    </citation>
    <scope>NUCLEOTIDE SEQUENCE [LARGE SCALE GENOMIC DNA]</scope>
    <source>
        <strain evidence="2">DSM 22347 / JCM 15775 / CGMCC 1.7692 / B2</strain>
    </source>
</reference>
<evidence type="ECO:0000313" key="1">
    <source>
        <dbReference type="EMBL" id="AEQ52863.1"/>
    </source>
</evidence>
<dbReference type="Proteomes" id="UP000008850">
    <property type="component" value="Chromosome"/>
</dbReference>
<organism evidence="1 2">
    <name type="scientific">Pelagibacterium halotolerans (strain DSM 22347 / JCM 15775 / CGMCC 1.7692 / B2)</name>
    <dbReference type="NCBI Taxonomy" id="1082931"/>
    <lineage>
        <taxon>Bacteria</taxon>
        <taxon>Pseudomonadati</taxon>
        <taxon>Pseudomonadota</taxon>
        <taxon>Alphaproteobacteria</taxon>
        <taxon>Hyphomicrobiales</taxon>
        <taxon>Devosiaceae</taxon>
        <taxon>Pelagibacterium</taxon>
    </lineage>
</organism>
<dbReference type="KEGG" id="phl:KKY_2858"/>
<keyword evidence="2" id="KW-1185">Reference proteome</keyword>
<sequence>MATAKSVIQGSETPGKINVGGAMTANGLCNPCRFSGE</sequence>
<dbReference type="HOGENOM" id="CLU_3347003_0_0_5"/>
<dbReference type="AlphaFoldDB" id="G4REB8"/>
<accession>G4REB8</accession>
<gene>
    <name evidence="1" type="ordered locus">KKY_2858</name>
</gene>
<dbReference type="STRING" id="1082931.KKY_2858"/>
<proteinExistence type="predicted"/>